<evidence type="ECO:0000256" key="1">
    <source>
        <dbReference type="ARBA" id="ARBA00008270"/>
    </source>
</evidence>
<reference evidence="3" key="1">
    <citation type="thesis" date="2021" institute="BYU ScholarsArchive" country="Provo, UT, USA">
        <title>Applications of and Algorithms for Genome Assembly and Genomic Analyses with an Emphasis on Marine Teleosts.</title>
        <authorList>
            <person name="Pickett B.D."/>
        </authorList>
    </citation>
    <scope>NUCLEOTIDE SEQUENCE</scope>
    <source>
        <strain evidence="3">HI-2016</strain>
    </source>
</reference>
<dbReference type="EMBL" id="JAFBMS010000020">
    <property type="protein sequence ID" value="KAG9344351.1"/>
    <property type="molecule type" value="Genomic_DNA"/>
</dbReference>
<dbReference type="PANTHER" id="PTHR13774">
    <property type="entry name" value="PHENAZINE BIOSYNTHESIS PROTEIN"/>
    <property type="match status" value="1"/>
</dbReference>
<organism evidence="3 4">
    <name type="scientific">Albula glossodonta</name>
    <name type="common">roundjaw bonefish</name>
    <dbReference type="NCBI Taxonomy" id="121402"/>
    <lineage>
        <taxon>Eukaryota</taxon>
        <taxon>Metazoa</taxon>
        <taxon>Chordata</taxon>
        <taxon>Craniata</taxon>
        <taxon>Vertebrata</taxon>
        <taxon>Euteleostomi</taxon>
        <taxon>Actinopterygii</taxon>
        <taxon>Neopterygii</taxon>
        <taxon>Teleostei</taxon>
        <taxon>Albuliformes</taxon>
        <taxon>Albulidae</taxon>
        <taxon>Albula</taxon>
    </lineage>
</organism>
<accession>A0A8T2NYY2</accession>
<evidence type="ECO:0000313" key="4">
    <source>
        <dbReference type="Proteomes" id="UP000824540"/>
    </source>
</evidence>
<dbReference type="OrthoDB" id="75169at2759"/>
<name>A0A8T2NYY2_9TELE</name>
<feature type="non-terminal residue" evidence="3">
    <location>
        <position position="1"/>
    </location>
</feature>
<comment type="caution">
    <text evidence="3">The sequence shown here is derived from an EMBL/GenBank/DDBJ whole genome shotgun (WGS) entry which is preliminary data.</text>
</comment>
<gene>
    <name evidence="3" type="ORF">JZ751_011020</name>
</gene>
<dbReference type="Gene3D" id="3.10.310.10">
    <property type="entry name" value="Diaminopimelate Epimerase, Chain A, domain 1"/>
    <property type="match status" value="2"/>
</dbReference>
<dbReference type="Proteomes" id="UP000824540">
    <property type="component" value="Unassembled WGS sequence"/>
</dbReference>
<evidence type="ECO:0000313" key="3">
    <source>
        <dbReference type="EMBL" id="KAG9344351.1"/>
    </source>
</evidence>
<comment type="similarity">
    <text evidence="1">Belongs to the PhzF family.</text>
</comment>
<dbReference type="InterPro" id="IPR003719">
    <property type="entry name" value="Phenazine_PhzF-like"/>
</dbReference>
<evidence type="ECO:0000256" key="2">
    <source>
        <dbReference type="ARBA" id="ARBA00023235"/>
    </source>
</evidence>
<keyword evidence="2" id="KW-0413">Isomerase</keyword>
<evidence type="ECO:0008006" key="5">
    <source>
        <dbReference type="Google" id="ProtNLM"/>
    </source>
</evidence>
<dbReference type="AlphaFoldDB" id="A0A8T2NYY2"/>
<dbReference type="PANTHER" id="PTHR13774:SF17">
    <property type="entry name" value="PHENAZINE BIOSYNTHESIS-LIKE DOMAIN-CONTAINING PROTEIN"/>
    <property type="match status" value="1"/>
</dbReference>
<sequence>MLTLPGSRFGLRWFTPTNEVPLCGHATLASAAVLFYQKKNQNSVLVFETLSGELCVRLCEDSIIMDFPLHKPVPQVLDTFDKGLPGCLCVLSEVSDLSPQATVGDLSVQDVHYCSVTKKLLIRLSDSCDRSLLTSLQPDSLNLLHSDSSGRVKGVIVTAKGAPTVQPGYDFFSRYFAPWNGIPEDPVTGSAHTVLAGYWSEKLDKKRML</sequence>
<protein>
    <recommendedName>
        <fullName evidence="5">Phenazine biosynthesis-like domain-containing protein</fullName>
    </recommendedName>
</protein>
<proteinExistence type="inferred from homology"/>
<keyword evidence="4" id="KW-1185">Reference proteome</keyword>
<dbReference type="SUPFAM" id="SSF54506">
    <property type="entry name" value="Diaminopimelate epimerase-like"/>
    <property type="match status" value="1"/>
</dbReference>
<dbReference type="GO" id="GO:0016853">
    <property type="term" value="F:isomerase activity"/>
    <property type="evidence" value="ECO:0007669"/>
    <property type="project" value="UniProtKB-KW"/>
</dbReference>
<dbReference type="GO" id="GO:0005737">
    <property type="term" value="C:cytoplasm"/>
    <property type="evidence" value="ECO:0007669"/>
    <property type="project" value="TreeGrafter"/>
</dbReference>
<dbReference type="Pfam" id="PF02567">
    <property type="entry name" value="PhzC-PhzF"/>
    <property type="match status" value="1"/>
</dbReference>